<evidence type="ECO:0000313" key="2">
    <source>
        <dbReference type="Proteomes" id="UP000033876"/>
    </source>
</evidence>
<dbReference type="AlphaFoldDB" id="A0A0G0JB60"/>
<comment type="caution">
    <text evidence="1">The sequence shown here is derived from an EMBL/GenBank/DDBJ whole genome shotgun (WGS) entry which is preliminary data.</text>
</comment>
<dbReference type="EMBL" id="LBTF01000067">
    <property type="protein sequence ID" value="KKQ33954.1"/>
    <property type="molecule type" value="Genomic_DNA"/>
</dbReference>
<dbReference type="InterPro" id="IPR008884">
    <property type="entry name" value="TylF_MeTrfase"/>
</dbReference>
<organism evidence="1 2">
    <name type="scientific">Candidatus Nomurabacteria bacterium GW2011_GWB1_37_5</name>
    <dbReference type="NCBI Taxonomy" id="1618742"/>
    <lineage>
        <taxon>Bacteria</taxon>
        <taxon>Candidatus Nomuraibacteriota</taxon>
    </lineage>
</organism>
<name>A0A0G0JB60_9BACT</name>
<dbReference type="Proteomes" id="UP000033876">
    <property type="component" value="Unassembled WGS sequence"/>
</dbReference>
<accession>A0A0G0JB60</accession>
<dbReference type="PANTHER" id="PTHR40036">
    <property type="entry name" value="MACROCIN O-METHYLTRANSFERASE"/>
    <property type="match status" value="1"/>
</dbReference>
<reference evidence="1 2" key="1">
    <citation type="journal article" date="2015" name="Nature">
        <title>rRNA introns, odd ribosomes, and small enigmatic genomes across a large radiation of phyla.</title>
        <authorList>
            <person name="Brown C.T."/>
            <person name="Hug L.A."/>
            <person name="Thomas B.C."/>
            <person name="Sharon I."/>
            <person name="Castelle C.J."/>
            <person name="Singh A."/>
            <person name="Wilkins M.J."/>
            <person name="Williams K.H."/>
            <person name="Banfield J.F."/>
        </authorList>
    </citation>
    <scope>NUCLEOTIDE SEQUENCE [LARGE SCALE GENOMIC DNA]</scope>
</reference>
<dbReference type="Gene3D" id="3.40.50.150">
    <property type="entry name" value="Vaccinia Virus protein VP39"/>
    <property type="match status" value="1"/>
</dbReference>
<protein>
    <recommendedName>
        <fullName evidence="3">Methyltransferase</fullName>
    </recommendedName>
</protein>
<dbReference type="Pfam" id="PF05711">
    <property type="entry name" value="TylF"/>
    <property type="match status" value="1"/>
</dbReference>
<dbReference type="PANTHER" id="PTHR40036:SF1">
    <property type="entry name" value="MACROCIN O-METHYLTRANSFERASE"/>
    <property type="match status" value="1"/>
</dbReference>
<dbReference type="InterPro" id="IPR029063">
    <property type="entry name" value="SAM-dependent_MTases_sf"/>
</dbReference>
<proteinExistence type="predicted"/>
<evidence type="ECO:0000313" key="1">
    <source>
        <dbReference type="EMBL" id="KKQ33954.1"/>
    </source>
</evidence>
<sequence length="249" mass="29057">MRHYEIHLALHQNYYLLPKSKVTYAHDLLYTFHNADFLKDPLFIESYRLGKQTDEDVLLSNYDIEWRIHVLCWAAKHASHLEGDFVDCGVHTGIFARSVMHFIDFQKTNKKYYLLDTFSGLSEKYSSPEELKRNKKMDYDKRGDIYNKVKETFKNFNVKIIKGTVPETLEQVESQKICYLSLDMNCVKPEQDALNFFWDRMVSGGIIILDDYGYANSTNDQKRAHDDFAKSKGVMVLTLPTCQGIILKP</sequence>
<gene>
    <name evidence="1" type="ORF">US50_C0067G0002</name>
</gene>
<evidence type="ECO:0008006" key="3">
    <source>
        <dbReference type="Google" id="ProtNLM"/>
    </source>
</evidence>